<dbReference type="EMBL" id="CAJNOG010000043">
    <property type="protein sequence ID" value="CAF0828987.1"/>
    <property type="molecule type" value="Genomic_DNA"/>
</dbReference>
<proteinExistence type="predicted"/>
<sequence>MGKHLHTTLADRFKYFTSPIRPCPDDIEIVRQQLLLLNKPARGILLGVTKELAELANDEIKMIAVDRSKDMIEHHWIGNNSNRIVKLTDWLELESIATNINFVIGDGIFNVIDRKCQHQLMDCIRNVLADDGLLIVRVQCNPIVRETIKEIFENTTNNFCAFLSRLVNSICDSNFEVRGSEIFNKFKEYVTDIDIARFGWTKEDISIIEAHQNSSHVITFLTEEIFIKLCHQHQMKILSKFNGSYQLNERNPTFIIRKD</sequence>
<gene>
    <name evidence="1" type="ORF">JYZ213_LOCUS6728</name>
</gene>
<dbReference type="AlphaFoldDB" id="A0A813UVQ3"/>
<dbReference type="InterPro" id="IPR029063">
    <property type="entry name" value="SAM-dependent_MTases_sf"/>
</dbReference>
<evidence type="ECO:0000313" key="1">
    <source>
        <dbReference type="EMBL" id="CAF0828987.1"/>
    </source>
</evidence>
<dbReference type="SUPFAM" id="SSF53335">
    <property type="entry name" value="S-adenosyl-L-methionine-dependent methyltransferases"/>
    <property type="match status" value="1"/>
</dbReference>
<evidence type="ECO:0000313" key="2">
    <source>
        <dbReference type="Proteomes" id="UP000663845"/>
    </source>
</evidence>
<organism evidence="1 2">
    <name type="scientific">Adineta steineri</name>
    <dbReference type="NCBI Taxonomy" id="433720"/>
    <lineage>
        <taxon>Eukaryota</taxon>
        <taxon>Metazoa</taxon>
        <taxon>Spiralia</taxon>
        <taxon>Gnathifera</taxon>
        <taxon>Rotifera</taxon>
        <taxon>Eurotatoria</taxon>
        <taxon>Bdelloidea</taxon>
        <taxon>Adinetida</taxon>
        <taxon>Adinetidae</taxon>
        <taxon>Adineta</taxon>
    </lineage>
</organism>
<dbReference type="Gene3D" id="3.40.50.150">
    <property type="entry name" value="Vaccinia Virus protein VP39"/>
    <property type="match status" value="1"/>
</dbReference>
<name>A0A813UVQ3_9BILA</name>
<comment type="caution">
    <text evidence="1">The sequence shown here is derived from an EMBL/GenBank/DDBJ whole genome shotgun (WGS) entry which is preliminary data.</text>
</comment>
<evidence type="ECO:0008006" key="3">
    <source>
        <dbReference type="Google" id="ProtNLM"/>
    </source>
</evidence>
<reference evidence="1" key="1">
    <citation type="submission" date="2021-02" db="EMBL/GenBank/DDBJ databases">
        <authorList>
            <person name="Nowell W R."/>
        </authorList>
    </citation>
    <scope>NUCLEOTIDE SEQUENCE</scope>
</reference>
<accession>A0A813UVQ3</accession>
<dbReference type="Proteomes" id="UP000663845">
    <property type="component" value="Unassembled WGS sequence"/>
</dbReference>
<protein>
    <recommendedName>
        <fullName evidence="3">Methyltransferase domain-containing protein</fullName>
    </recommendedName>
</protein>